<feature type="region of interest" description="Disordered" evidence="1">
    <location>
        <begin position="134"/>
        <end position="164"/>
    </location>
</feature>
<keyword evidence="3" id="KW-1185">Reference proteome</keyword>
<evidence type="ECO:0000313" key="3">
    <source>
        <dbReference type="Proteomes" id="UP000287972"/>
    </source>
</evidence>
<feature type="compositionally biased region" description="Basic residues" evidence="1">
    <location>
        <begin position="151"/>
        <end position="160"/>
    </location>
</feature>
<protein>
    <submittedName>
        <fullName evidence="2">Uncharacterized protein</fullName>
    </submittedName>
</protein>
<evidence type="ECO:0000313" key="2">
    <source>
        <dbReference type="EMBL" id="RSL84304.1"/>
    </source>
</evidence>
<dbReference type="AlphaFoldDB" id="A0A428S3L2"/>
<sequence>MPTSTRARSYAEALLKDIDQGTPSTPSPKARLVLRRRSHRTPSSMFPPLPSPNNKNSKGEDKRRMCVYIDHSNFWISRKMATRDENWRYDVKALESILTSNPLDGETTNDPDTKVHVYGYVPNDLKPIWKNQGARVHKLKKPHPLDNEGKKTKHKRRGKKKNLEKEVDTALVAESVAEAARALREGLKDTHIEFVIVTGDRDMRPAVKKIIDCGYKVNVWSWKGVLSKAYRDLEQKRAGRLKVHLLDEHKEKFVTASKVPIRPGIGQLNGQWR</sequence>
<organism evidence="2 3">
    <name type="scientific">Fusarium floridanum</name>
    <dbReference type="NCBI Taxonomy" id="1325733"/>
    <lineage>
        <taxon>Eukaryota</taxon>
        <taxon>Fungi</taxon>
        <taxon>Dikarya</taxon>
        <taxon>Ascomycota</taxon>
        <taxon>Pezizomycotina</taxon>
        <taxon>Sordariomycetes</taxon>
        <taxon>Hypocreomycetidae</taxon>
        <taxon>Hypocreales</taxon>
        <taxon>Nectriaceae</taxon>
        <taxon>Fusarium</taxon>
        <taxon>Fusarium solani species complex</taxon>
    </lineage>
</organism>
<proteinExistence type="predicted"/>
<evidence type="ECO:0000256" key="1">
    <source>
        <dbReference type="SAM" id="MobiDB-lite"/>
    </source>
</evidence>
<comment type="caution">
    <text evidence="2">The sequence shown here is derived from an EMBL/GenBank/DDBJ whole genome shotgun (WGS) entry which is preliminary data.</text>
</comment>
<reference evidence="2 3" key="1">
    <citation type="submission" date="2017-06" db="EMBL/GenBank/DDBJ databases">
        <title>Comparative genomic analysis of Ambrosia Fusariam Clade fungi.</title>
        <authorList>
            <person name="Stajich J.E."/>
            <person name="Carrillo J."/>
            <person name="Kijimoto T."/>
            <person name="Eskalen A."/>
            <person name="O'Donnell K."/>
            <person name="Kasson M."/>
        </authorList>
    </citation>
    <scope>NUCLEOTIDE SEQUENCE [LARGE SCALE GENOMIC DNA]</scope>
    <source>
        <strain evidence="2 3">NRRL62606</strain>
    </source>
</reference>
<dbReference type="Proteomes" id="UP000287972">
    <property type="component" value="Unassembled WGS sequence"/>
</dbReference>
<feature type="region of interest" description="Disordered" evidence="1">
    <location>
        <begin position="14"/>
        <end position="62"/>
    </location>
</feature>
<gene>
    <name evidence="2" type="ORF">CEP51_004016</name>
</gene>
<name>A0A428S3L2_9HYPO</name>
<dbReference type="Gene3D" id="3.40.50.1010">
    <property type="entry name" value="5'-nuclease"/>
    <property type="match status" value="1"/>
</dbReference>
<dbReference type="EMBL" id="NKCL01000070">
    <property type="protein sequence ID" value="RSL84304.1"/>
    <property type="molecule type" value="Genomic_DNA"/>
</dbReference>
<accession>A0A428S3L2</accession>